<keyword evidence="3" id="KW-1185">Reference proteome</keyword>
<proteinExistence type="predicted"/>
<reference evidence="2 3" key="1">
    <citation type="journal article" date="2021" name="Genome Biol. Evol.">
        <title>Complete Genome Sequencing of a Novel Gloeobacter Species from a Waterfall Cave in Mexico.</title>
        <authorList>
            <person name="Saw J.H."/>
            <person name="Cardona T."/>
            <person name="Montejano G."/>
        </authorList>
    </citation>
    <scope>NUCLEOTIDE SEQUENCE [LARGE SCALE GENOMIC DNA]</scope>
    <source>
        <strain evidence="2">MG652769</strain>
    </source>
</reference>
<feature type="transmembrane region" description="Helical" evidence="1">
    <location>
        <begin position="68"/>
        <end position="98"/>
    </location>
</feature>
<keyword evidence="1" id="KW-1133">Transmembrane helix</keyword>
<organism evidence="2 3">
    <name type="scientific">Gloeobacter morelensis MG652769</name>
    <dbReference type="NCBI Taxonomy" id="2781736"/>
    <lineage>
        <taxon>Bacteria</taxon>
        <taxon>Bacillati</taxon>
        <taxon>Cyanobacteriota</taxon>
        <taxon>Cyanophyceae</taxon>
        <taxon>Gloeobacterales</taxon>
        <taxon>Gloeobacteraceae</taxon>
        <taxon>Gloeobacter</taxon>
        <taxon>Gloeobacter morelensis</taxon>
    </lineage>
</organism>
<name>A0ABY3PLS6_9CYAN</name>
<evidence type="ECO:0000256" key="1">
    <source>
        <dbReference type="SAM" id="Phobius"/>
    </source>
</evidence>
<evidence type="ECO:0000313" key="2">
    <source>
        <dbReference type="EMBL" id="UFP94625.1"/>
    </source>
</evidence>
<dbReference type="Proteomes" id="UP001054846">
    <property type="component" value="Chromosome"/>
</dbReference>
<sequence>MQPWHQQQHHQNQAGRSIFMSSVIGLSNVIAVVVAFFATPVAYNRTVGWVQLFTSNHYGYGFEDITAFVWWLIVALLIFFFARASISTALVMGGLAIAARFL</sequence>
<dbReference type="EMBL" id="CP063845">
    <property type="protein sequence ID" value="UFP94625.1"/>
    <property type="molecule type" value="Genomic_DNA"/>
</dbReference>
<dbReference type="RefSeq" id="WP_230841676.1">
    <property type="nucleotide sequence ID" value="NZ_CP063845.1"/>
</dbReference>
<keyword evidence="1" id="KW-0472">Membrane</keyword>
<keyword evidence="1" id="KW-0812">Transmembrane</keyword>
<gene>
    <name evidence="2" type="ORF">ISF26_23320</name>
</gene>
<evidence type="ECO:0000313" key="3">
    <source>
        <dbReference type="Proteomes" id="UP001054846"/>
    </source>
</evidence>
<protein>
    <submittedName>
        <fullName evidence="2">Uncharacterized protein</fullName>
    </submittedName>
</protein>
<accession>A0ABY3PLS6</accession>
<feature type="transmembrane region" description="Helical" evidence="1">
    <location>
        <begin position="21"/>
        <end position="43"/>
    </location>
</feature>